<evidence type="ECO:0000313" key="1">
    <source>
        <dbReference type="EMBL" id="WMN14856.1"/>
    </source>
</evidence>
<accession>A0ABY9N947</accession>
<keyword evidence="2" id="KW-1185">Reference proteome</keyword>
<gene>
    <name evidence="1" type="ORF">QL104_15880</name>
</gene>
<dbReference type="EMBL" id="CP133164">
    <property type="protein sequence ID" value="WMN14856.1"/>
    <property type="molecule type" value="Genomic_DNA"/>
</dbReference>
<name>A0ABY9N947_9PSED</name>
<evidence type="ECO:0000313" key="2">
    <source>
        <dbReference type="Proteomes" id="UP001237292"/>
    </source>
</evidence>
<organism evidence="1 2">
    <name type="scientific">Pseudomonas piscis</name>
    <dbReference type="NCBI Taxonomy" id="2614538"/>
    <lineage>
        <taxon>Bacteria</taxon>
        <taxon>Pseudomonadati</taxon>
        <taxon>Pseudomonadota</taxon>
        <taxon>Gammaproteobacteria</taxon>
        <taxon>Pseudomonadales</taxon>
        <taxon>Pseudomonadaceae</taxon>
        <taxon>Pseudomonas</taxon>
    </lineage>
</organism>
<dbReference type="RefSeq" id="WP_085597647.1">
    <property type="nucleotide sequence ID" value="NZ_CP133164.1"/>
</dbReference>
<protein>
    <submittedName>
        <fullName evidence="1">Uncharacterized protein</fullName>
    </submittedName>
</protein>
<sequence>MTGKDLVDAITGNPLLMGLKDCPAVPAQMSCAVYGKVQDDVGDDVIKNDSKMKYQIEQALLFRGDNSQTAVWHFLVTGSAIHHFVVIPWYKSSVGTVYTVFMAYENQYSVDAYVKHLSPAPGADKGYKEHWTASGLSTMLSGLLTNSNAWEEYFGHVGEAQADAIHYYKYKITALSTAVSNVNQFKKLCAKAT</sequence>
<dbReference type="Proteomes" id="UP001237292">
    <property type="component" value="Chromosome"/>
</dbReference>
<reference evidence="1 2" key="1">
    <citation type="journal article" date="2023" name="Access Microbiol">
        <title>The genome of a steinernematid-associated Pseudomonas piscis bacterium encodes the biosynthesis of insect toxins.</title>
        <authorList>
            <person name="Awori R.M."/>
            <person name="Hendre P."/>
            <person name="Amugune N.O."/>
        </authorList>
    </citation>
    <scope>NUCLEOTIDE SEQUENCE [LARGE SCALE GENOMIC DNA]</scope>
    <source>
        <strain evidence="1 2">75</strain>
    </source>
</reference>
<proteinExistence type="predicted"/>